<keyword evidence="1" id="KW-1133">Transmembrane helix</keyword>
<dbReference type="AlphaFoldDB" id="A0A3P5WVR3"/>
<protein>
    <recommendedName>
        <fullName evidence="4">DUF4235 domain-containing protein</fullName>
    </recommendedName>
</protein>
<keyword evidence="1" id="KW-0812">Transmembrane</keyword>
<reference evidence="2 3" key="1">
    <citation type="submission" date="2018-11" db="EMBL/GenBank/DDBJ databases">
        <authorList>
            <person name="Criscuolo A."/>
        </authorList>
    </citation>
    <scope>NUCLEOTIDE SEQUENCE [LARGE SCALE GENOMIC DNA]</scope>
    <source>
        <strain evidence="2">AT11b</strain>
    </source>
</reference>
<feature type="transmembrane region" description="Helical" evidence="1">
    <location>
        <begin position="48"/>
        <end position="68"/>
    </location>
</feature>
<dbReference type="Pfam" id="PF14019">
    <property type="entry name" value="DUF4235"/>
    <property type="match status" value="1"/>
</dbReference>
<evidence type="ECO:0000313" key="3">
    <source>
        <dbReference type="Proteomes" id="UP000280861"/>
    </source>
</evidence>
<name>A0A3P5WVR3_9MICC</name>
<dbReference type="RefSeq" id="WP_124091590.1">
    <property type="nucleotide sequence ID" value="NZ_CBCRYA010000020.1"/>
</dbReference>
<organism evidence="2 3">
    <name type="scientific">Arthrobacter ulcerisalmonis</name>
    <dbReference type="NCBI Taxonomy" id="2483813"/>
    <lineage>
        <taxon>Bacteria</taxon>
        <taxon>Bacillati</taxon>
        <taxon>Actinomycetota</taxon>
        <taxon>Actinomycetes</taxon>
        <taxon>Micrococcales</taxon>
        <taxon>Micrococcaceae</taxon>
        <taxon>Arthrobacter</taxon>
    </lineage>
</organism>
<keyword evidence="1" id="KW-0472">Membrane</keyword>
<dbReference type="Proteomes" id="UP000280861">
    <property type="component" value="Unassembled WGS sequence"/>
</dbReference>
<dbReference type="EMBL" id="UXAU01000023">
    <property type="protein sequence ID" value="VDC25875.1"/>
    <property type="molecule type" value="Genomic_DNA"/>
</dbReference>
<feature type="transmembrane region" description="Helical" evidence="1">
    <location>
        <begin position="7"/>
        <end position="28"/>
    </location>
</feature>
<dbReference type="OrthoDB" id="4954951at2"/>
<dbReference type="InterPro" id="IPR025329">
    <property type="entry name" value="DUF4235"/>
</dbReference>
<gene>
    <name evidence="2" type="ORF">PSET11_01644</name>
</gene>
<sequence>MNVLVKILGLGASIGAGFVANKVLTAAWKKSTGKNPPTDGTDLDDSLIGVLSFALVSAATGAVVHVLTQRGTKQALVKLQRTGDEV</sequence>
<evidence type="ECO:0000256" key="1">
    <source>
        <dbReference type="SAM" id="Phobius"/>
    </source>
</evidence>
<accession>A0A3P5WVR3</accession>
<keyword evidence="3" id="KW-1185">Reference proteome</keyword>
<proteinExistence type="predicted"/>
<evidence type="ECO:0008006" key="4">
    <source>
        <dbReference type="Google" id="ProtNLM"/>
    </source>
</evidence>
<evidence type="ECO:0000313" key="2">
    <source>
        <dbReference type="EMBL" id="VDC25875.1"/>
    </source>
</evidence>